<dbReference type="Gene3D" id="3.90.870.20">
    <property type="entry name" value="Carbamoyltransferase, C-terminal domain"/>
    <property type="match status" value="1"/>
</dbReference>
<evidence type="ECO:0000313" key="5">
    <source>
        <dbReference type="Proteomes" id="UP001056539"/>
    </source>
</evidence>
<evidence type="ECO:0000259" key="3">
    <source>
        <dbReference type="Pfam" id="PF16861"/>
    </source>
</evidence>
<evidence type="ECO:0000256" key="1">
    <source>
        <dbReference type="ARBA" id="ARBA00006129"/>
    </source>
</evidence>
<gene>
    <name evidence="4" type="ORF">KDW03_11175</name>
</gene>
<accession>A0AAX3BCM1</accession>
<organism evidence="4 5">
    <name type="scientific">Thermospira aquatica</name>
    <dbReference type="NCBI Taxonomy" id="2828656"/>
    <lineage>
        <taxon>Bacteria</taxon>
        <taxon>Pseudomonadati</taxon>
        <taxon>Spirochaetota</taxon>
        <taxon>Spirochaetia</taxon>
        <taxon>Brevinematales</taxon>
        <taxon>Thermospiraceae</taxon>
        <taxon>Thermospira</taxon>
    </lineage>
</organism>
<dbReference type="InterPro" id="IPR038152">
    <property type="entry name" value="Carbam_trans_C_sf"/>
</dbReference>
<dbReference type="GO" id="GO:0003824">
    <property type="term" value="F:catalytic activity"/>
    <property type="evidence" value="ECO:0007669"/>
    <property type="project" value="InterPro"/>
</dbReference>
<feature type="domain" description="Carbamoyltransferase" evidence="2">
    <location>
        <begin position="3"/>
        <end position="339"/>
    </location>
</feature>
<dbReference type="KEGG" id="taqu:KDW03_11175"/>
<dbReference type="InterPro" id="IPR051338">
    <property type="entry name" value="NodU/CmcH_Carbamoyltrnsfr"/>
</dbReference>
<dbReference type="InterPro" id="IPR043129">
    <property type="entry name" value="ATPase_NBD"/>
</dbReference>
<dbReference type="RefSeq" id="WP_271435158.1">
    <property type="nucleotide sequence ID" value="NZ_CP073355.1"/>
</dbReference>
<proteinExistence type="inferred from homology"/>
<dbReference type="PANTHER" id="PTHR34847">
    <property type="entry name" value="NODULATION PROTEIN U"/>
    <property type="match status" value="1"/>
</dbReference>
<sequence>MVILGISAFYHDSAAAIVRDGEIVAAAQQERFSRKKGDESFPREAIAYCLAEAQVNIKNVDYVVFYDKPLVKFDRILASYIHTAPRGLRSFLMAIPIWLKQKLWLEDLIRKELHYDGPVLFSSHHQAHAASAFYPSPFEKAAILTVDGAGEWNTTTIGRGNGNRIELLKHIDFPHSLGLLYSAFTYYCGFKVNSGEYKLMGLAPYGEPKYVDLIKKHIVTIREDGSLYLHEKYFNYISGLTMISRAFEKLFGLKALPQGATPTQFYMDVAASIQAVTTEALVKMARYAREITQEKYLCLAGGVALNCVANNHILRESGFEDVWIQPAAGDAGGALGAALAVWYGYLGEKRSADGIHDFQKGSYLGPSYSDNKIREVLDAYQAVYERLEDEVLFQRVARDIADGKVVGWFQGRSEFGPRALGNRSILGDARSQDMQTTMNLKIKFRESFRPFAPAVLAEDVNEWFEWDRPSPYMLFVADVKKEHRFPVSREDKTGLELLKQPRSKLQAITHVDFSARLQTVHRETNPRFYTLLEAFKRLTGCGVIINTSFNVRGEPIVNDPRDAYRCFMGTNIDVLVIGNYYLEKTKQPPFKELQTWKSTLIAD</sequence>
<reference evidence="4" key="2">
    <citation type="submission" date="2022-06" db="EMBL/GenBank/DDBJ databases">
        <title>Thermospira aquatica gen. nov., sp. nov.</title>
        <authorList>
            <person name="Ben Ali Gam Z."/>
            <person name="Labat M."/>
        </authorList>
    </citation>
    <scope>NUCLEOTIDE SEQUENCE</scope>
    <source>
        <strain evidence="4">F1F22</strain>
    </source>
</reference>
<keyword evidence="5" id="KW-1185">Reference proteome</keyword>
<name>A0AAX3BCM1_9SPIR</name>
<dbReference type="PANTHER" id="PTHR34847:SF1">
    <property type="entry name" value="NODULATION PROTEIN U"/>
    <property type="match status" value="1"/>
</dbReference>
<dbReference type="EMBL" id="CP073355">
    <property type="protein sequence ID" value="URA10027.1"/>
    <property type="molecule type" value="Genomic_DNA"/>
</dbReference>
<reference evidence="4" key="1">
    <citation type="submission" date="2021-04" db="EMBL/GenBank/DDBJ databases">
        <authorList>
            <person name="Postec A."/>
        </authorList>
    </citation>
    <scope>NUCLEOTIDE SEQUENCE</scope>
    <source>
        <strain evidence="4">F1F22</strain>
    </source>
</reference>
<dbReference type="InterPro" id="IPR031730">
    <property type="entry name" value="Carbam_trans_C"/>
</dbReference>
<dbReference type="AlphaFoldDB" id="A0AAX3BCM1"/>
<dbReference type="Pfam" id="PF16861">
    <property type="entry name" value="Carbam_trans_C"/>
    <property type="match status" value="1"/>
</dbReference>
<dbReference type="Pfam" id="PF02543">
    <property type="entry name" value="Carbam_trans_N"/>
    <property type="match status" value="1"/>
</dbReference>
<evidence type="ECO:0000313" key="4">
    <source>
        <dbReference type="EMBL" id="URA10027.1"/>
    </source>
</evidence>
<dbReference type="CDD" id="cd24098">
    <property type="entry name" value="ASKHA_NBD_TobZ_N"/>
    <property type="match status" value="1"/>
</dbReference>
<dbReference type="SUPFAM" id="SSF53067">
    <property type="entry name" value="Actin-like ATPase domain"/>
    <property type="match status" value="1"/>
</dbReference>
<comment type="similarity">
    <text evidence="1">Belongs to the NodU/CmcH family.</text>
</comment>
<protein>
    <submittedName>
        <fullName evidence="4">Carbamoyltransferase</fullName>
    </submittedName>
</protein>
<feature type="domain" description="Carbamoyltransferase C-terminal" evidence="3">
    <location>
        <begin position="397"/>
        <end position="584"/>
    </location>
</feature>
<dbReference type="Gene3D" id="3.30.420.40">
    <property type="match status" value="2"/>
</dbReference>
<evidence type="ECO:0000259" key="2">
    <source>
        <dbReference type="Pfam" id="PF02543"/>
    </source>
</evidence>
<dbReference type="Proteomes" id="UP001056539">
    <property type="component" value="Chromosome"/>
</dbReference>
<dbReference type="InterPro" id="IPR003696">
    <property type="entry name" value="Carbtransf_dom"/>
</dbReference>